<evidence type="ECO:0000256" key="7">
    <source>
        <dbReference type="SAM" id="MobiDB-lite"/>
    </source>
</evidence>
<dbReference type="EMBL" id="BTFZ01000011">
    <property type="protein sequence ID" value="GMM36214.1"/>
    <property type="molecule type" value="Genomic_DNA"/>
</dbReference>
<feature type="compositionally biased region" description="Acidic residues" evidence="7">
    <location>
        <begin position="325"/>
        <end position="334"/>
    </location>
</feature>
<comment type="similarity">
    <text evidence="2 6">Belongs to the VPS35 family.</text>
</comment>
<dbReference type="Pfam" id="PF03635">
    <property type="entry name" value="Vps35"/>
    <property type="match status" value="1"/>
</dbReference>
<evidence type="ECO:0000256" key="6">
    <source>
        <dbReference type="PIRNR" id="PIRNR009375"/>
    </source>
</evidence>
<dbReference type="GO" id="GO:0042147">
    <property type="term" value="P:retrograde transport, endosome to Golgi"/>
    <property type="evidence" value="ECO:0007669"/>
    <property type="project" value="InterPro"/>
</dbReference>
<sequence>MPPSATNLTNDEQMLLVNESLNTIRQQTIQMKKLLDVKGKSMESLKPASTLLSELRTSNLSPKNYYELYVSIYDSLEYLGNYLKDNYPSKNLSNLYELVQYAGNIIPRLYLMITVGTVFMSVPDAPVKEIMKDMIEMCRGVQHPIRGLFLRYYLSQRTKNLLPIFNDPANGTLQDSVNFIITNFIEMNKLWVRLQHQGHSKERKKRISERQELQILVGSNLVRLSQLEGVDKHYYKETILPAILEQIIQCRDMIAQEYLFDVIIQVFPDEFHLYTLRELLDSTISLIPQVSLKKILITLLERLTTYIDRESLDGIQALTINGKTDDEEGVEGDETAEKTHNKKILEKAEEKEATVTEGTATEESKTQTKDENIDVEALFNIFYSHFIKLNKVRPDLTIDDITALYYSLSKLSLSYYPDNFENVDLIYSETLNRYNELKDTVESSNALTEENLKNILLLPLNFSSLVSNDVSKKEKLNLKLLLNLKNYQSLLSAQSSKVQVSISNEILKTLLSNKFKLENEEQIEKVFQVLDSIISNKETITVAQDLKVEEINKRSENAGGEVNEYPYETSVKQENLAKLFHLIYNSNPIAHSKLLSTAQAFVSQKKNKLTKFLYPSLIFDYLKLIKRLHFRIGKVSQKSMNFSPELKSELIASYELELKSVFQKVSKLADELYNQGELELSLKLLISISETSNAIGNNGFTNEFFIKIYSIYEEMISSKQQYQIIMQLISTLITFYKSFQNGTNSDKENYDLLITKAVLYSARLLKKPDQCRAVFSASHLWFQSTVLASTDPSAPSTDASAEENDNKRILECLQKSLRIADSCIESSVTVELFVEILNECIYYYIHSNFIDANYINNLIELIKTNLSEVDDLPIKHFKRTCEYIARQKEIDERFQLVRY</sequence>
<evidence type="ECO:0000313" key="9">
    <source>
        <dbReference type="Proteomes" id="UP001360560"/>
    </source>
</evidence>
<comment type="function">
    <text evidence="6">Plays a role in vesicular protein sorting.</text>
</comment>
<dbReference type="Proteomes" id="UP001360560">
    <property type="component" value="Unassembled WGS sequence"/>
</dbReference>
<dbReference type="InterPro" id="IPR042491">
    <property type="entry name" value="Vps35_C"/>
</dbReference>
<dbReference type="PANTHER" id="PTHR11099:SF0">
    <property type="entry name" value="VACUOLAR PROTEIN SORTING-ASSOCIATED PROTEIN 35"/>
    <property type="match status" value="1"/>
</dbReference>
<keyword evidence="3 6" id="KW-0813">Transport</keyword>
<evidence type="ECO:0000256" key="2">
    <source>
        <dbReference type="ARBA" id="ARBA00006536"/>
    </source>
</evidence>
<dbReference type="RefSeq" id="XP_064853210.1">
    <property type="nucleotide sequence ID" value="XM_064997138.1"/>
</dbReference>
<feature type="region of interest" description="Disordered" evidence="7">
    <location>
        <begin position="325"/>
        <end position="367"/>
    </location>
</feature>
<comment type="caution">
    <text evidence="8">The sequence shown here is derived from an EMBL/GenBank/DDBJ whole genome shotgun (WGS) entry which is preliminary data.</text>
</comment>
<keyword evidence="9" id="KW-1185">Reference proteome</keyword>
<gene>
    <name evidence="8" type="ORF">DASC09_035390</name>
</gene>
<dbReference type="GO" id="GO:0005829">
    <property type="term" value="C:cytosol"/>
    <property type="evidence" value="ECO:0007669"/>
    <property type="project" value="GOC"/>
</dbReference>
<proteinExistence type="inferred from homology"/>
<reference evidence="8 9" key="1">
    <citation type="journal article" date="2023" name="Elife">
        <title>Identification of key yeast species and microbe-microbe interactions impacting larval growth of Drosophila in the wild.</title>
        <authorList>
            <person name="Mure A."/>
            <person name="Sugiura Y."/>
            <person name="Maeda R."/>
            <person name="Honda K."/>
            <person name="Sakurai N."/>
            <person name="Takahashi Y."/>
            <person name="Watada M."/>
            <person name="Katoh T."/>
            <person name="Gotoh A."/>
            <person name="Gotoh Y."/>
            <person name="Taniguchi I."/>
            <person name="Nakamura K."/>
            <person name="Hayashi T."/>
            <person name="Katayama T."/>
            <person name="Uemura T."/>
            <person name="Hattori Y."/>
        </authorList>
    </citation>
    <scope>NUCLEOTIDE SEQUENCE [LARGE SCALE GENOMIC DNA]</scope>
    <source>
        <strain evidence="8 9">SC-9</strain>
    </source>
</reference>
<dbReference type="GO" id="GO:0030906">
    <property type="term" value="C:retromer, cargo-selective complex"/>
    <property type="evidence" value="ECO:0007669"/>
    <property type="project" value="InterPro"/>
</dbReference>
<evidence type="ECO:0000256" key="4">
    <source>
        <dbReference type="ARBA" id="ARBA00022927"/>
    </source>
</evidence>
<feature type="compositionally biased region" description="Basic and acidic residues" evidence="7">
    <location>
        <begin position="335"/>
        <end position="354"/>
    </location>
</feature>
<dbReference type="PANTHER" id="PTHR11099">
    <property type="entry name" value="VACUOLAR SORTING PROTEIN 35"/>
    <property type="match status" value="1"/>
</dbReference>
<name>A0AAV5QNG4_9ASCO</name>
<evidence type="ECO:0000256" key="5">
    <source>
        <dbReference type="ARBA" id="ARBA00023136"/>
    </source>
</evidence>
<dbReference type="GO" id="GO:0005770">
    <property type="term" value="C:late endosome"/>
    <property type="evidence" value="ECO:0007669"/>
    <property type="project" value="TreeGrafter"/>
</dbReference>
<dbReference type="PIRSF" id="PIRSF009375">
    <property type="entry name" value="Retromer_Vps35"/>
    <property type="match status" value="1"/>
</dbReference>
<keyword evidence="4 6" id="KW-0653">Protein transport</keyword>
<organism evidence="8 9">
    <name type="scientific">Saccharomycopsis crataegensis</name>
    <dbReference type="NCBI Taxonomy" id="43959"/>
    <lineage>
        <taxon>Eukaryota</taxon>
        <taxon>Fungi</taxon>
        <taxon>Dikarya</taxon>
        <taxon>Ascomycota</taxon>
        <taxon>Saccharomycotina</taxon>
        <taxon>Saccharomycetes</taxon>
        <taxon>Saccharomycopsidaceae</taxon>
        <taxon>Saccharomycopsis</taxon>
    </lineage>
</organism>
<keyword evidence="5" id="KW-0472">Membrane</keyword>
<dbReference type="GO" id="GO:0006886">
    <property type="term" value="P:intracellular protein transport"/>
    <property type="evidence" value="ECO:0007669"/>
    <property type="project" value="TreeGrafter"/>
</dbReference>
<dbReference type="AlphaFoldDB" id="A0AAV5QNG4"/>
<dbReference type="Gene3D" id="1.25.40.660">
    <property type="entry name" value="Vacuolar protein sorting-associated protein 35, helical subcomplex Vps35-C"/>
    <property type="match status" value="1"/>
</dbReference>
<evidence type="ECO:0000313" key="8">
    <source>
        <dbReference type="EMBL" id="GMM36214.1"/>
    </source>
</evidence>
<dbReference type="InterPro" id="IPR005378">
    <property type="entry name" value="Vps35"/>
</dbReference>
<evidence type="ECO:0000256" key="1">
    <source>
        <dbReference type="ARBA" id="ARBA00004170"/>
    </source>
</evidence>
<protein>
    <recommendedName>
        <fullName evidence="6">Vacuolar protein sorting-associated protein 35</fullName>
    </recommendedName>
</protein>
<evidence type="ECO:0000256" key="3">
    <source>
        <dbReference type="ARBA" id="ARBA00022448"/>
    </source>
</evidence>
<dbReference type="GeneID" id="90074189"/>
<comment type="subcellular location">
    <subcellularLocation>
        <location evidence="1">Membrane</location>
        <topology evidence="1">Peripheral membrane protein</topology>
    </subcellularLocation>
</comment>
<accession>A0AAV5QNG4</accession>